<proteinExistence type="inferred from homology"/>
<evidence type="ECO:0000256" key="6">
    <source>
        <dbReference type="ARBA" id="ARBA00022756"/>
    </source>
</evidence>
<comment type="subcellular location">
    <subcellularLocation>
        <location evidence="9">Cytoplasm</location>
    </subcellularLocation>
</comment>
<keyword evidence="3 9" id="KW-0032">Aminotransferase</keyword>
<dbReference type="Pfam" id="PF00202">
    <property type="entry name" value="Aminotran_3"/>
    <property type="match status" value="1"/>
</dbReference>
<comment type="function">
    <text evidence="9">Catalyzes the transfer of the alpha-amino group from S-adenosyl-L-methionine (SAM) to 7-keto-8-aminopelargonic acid (KAPA) to form 7,8-diaminopelargonic acid (DAPA). It is the only aminotransferase known to utilize SAM as an amino donor.</text>
</comment>
<feature type="binding site" evidence="9">
    <location>
        <position position="143"/>
    </location>
    <ligand>
        <name>substrate</name>
    </ligand>
</feature>
<dbReference type="PANTHER" id="PTHR42684:SF17">
    <property type="entry name" value="ADENOSYLMETHIONINE-8-AMINO-7-OXONONANOATE AMINOTRANSFERASE"/>
    <property type="match status" value="1"/>
</dbReference>
<dbReference type="OrthoDB" id="9801834at2"/>
<comment type="similarity">
    <text evidence="9">Belongs to the class-III pyridoxal-phosphate-dependent aminotransferase family. BioA subfamily.</text>
</comment>
<feature type="binding site" evidence="9">
    <location>
        <begin position="310"/>
        <end position="311"/>
    </location>
    <ligand>
        <name>pyridoxal 5'-phosphate</name>
        <dbReference type="ChEBI" id="CHEBI:597326"/>
    </ligand>
</feature>
<evidence type="ECO:0000256" key="5">
    <source>
        <dbReference type="ARBA" id="ARBA00022691"/>
    </source>
</evidence>
<sequence length="426" mass="46890">MTPLEFDQHHLWHPYTNVAKPGPTFRVSEAEGAWITLDDGTRLIDGMSSWWCMLHGHRHPVITKAIHDQLDRLPHVMFGGLTHDPAIELGRKLLDMTPPSLQRIFYCDSGSVAVEVGMKMAVQYQHAVGQPQRTKFVTIRSGYHGDTWKAMSVCDPVTGMHHLFQGAVSVQYFIDKPSVRITDDWIEDDVQNGLAQLRQTLERHEDIAAFILEPVVQGTGGMYFFHPEYLNQARAICDAHGVLLIFDEIATGFGRTGKLFATDHTTIEPDILCLGKALTGGHISFACTMTNDRVALGIGHGEPGIFMHGPTFMANPLACAAAKASLDLLSTGEWQDQTRRISDQMKTELAAAHTMPGVADVRVLGGIAVIEMDHVVSADKAHGLAKETGVYLRPFGKNIYTMPPFICSTEELSQISAALLRLAGEL</sequence>
<dbReference type="AlphaFoldDB" id="A0A1M5MZP2"/>
<feature type="site" description="Participates in the substrate recognition with KAPA and in a stacking interaction with the adenine ring of SAM" evidence="9">
    <location>
        <position position="15"/>
    </location>
</feature>
<dbReference type="Gene3D" id="3.90.1150.10">
    <property type="entry name" value="Aspartate Aminotransferase, domain 1"/>
    <property type="match status" value="1"/>
</dbReference>
<feature type="binding site" evidence="9">
    <location>
        <begin position="110"/>
        <end position="111"/>
    </location>
    <ligand>
        <name>pyridoxal 5'-phosphate</name>
        <dbReference type="ChEBI" id="CHEBI:597326"/>
    </ligand>
</feature>
<evidence type="ECO:0000256" key="7">
    <source>
        <dbReference type="ARBA" id="ARBA00022898"/>
    </source>
</evidence>
<feature type="binding site" evidence="9">
    <location>
        <position position="309"/>
    </location>
    <ligand>
        <name>substrate</name>
    </ligand>
</feature>
<dbReference type="HAMAP" id="MF_00834">
    <property type="entry name" value="BioA"/>
    <property type="match status" value="1"/>
</dbReference>
<evidence type="ECO:0000256" key="2">
    <source>
        <dbReference type="ARBA" id="ARBA00005063"/>
    </source>
</evidence>
<accession>A0A1M5MZP2</accession>
<dbReference type="InterPro" id="IPR005814">
    <property type="entry name" value="Aminotrans_3"/>
</dbReference>
<dbReference type="EC" id="2.6.1.62" evidence="9"/>
<evidence type="ECO:0000256" key="1">
    <source>
        <dbReference type="ARBA" id="ARBA00001933"/>
    </source>
</evidence>
<dbReference type="SUPFAM" id="SSF53383">
    <property type="entry name" value="PLP-dependent transferases"/>
    <property type="match status" value="1"/>
</dbReference>
<protein>
    <recommendedName>
        <fullName evidence="9">Adenosylmethionine-8-amino-7-oxononanoate aminotransferase</fullName>
        <ecNumber evidence="9">2.6.1.62</ecNumber>
    </recommendedName>
    <alternativeName>
        <fullName evidence="9">7,8-diamino-pelargonic acid aminotransferase</fullName>
        <shortName evidence="9">DAPA AT</shortName>
        <shortName evidence="9">DAPA aminotransferase</shortName>
    </alternativeName>
    <alternativeName>
        <fullName evidence="9">7,8-diaminononanoate synthase</fullName>
        <shortName evidence="9">DANS</shortName>
    </alternativeName>
    <alternativeName>
        <fullName evidence="9">Diaminopelargonic acid synthase</fullName>
    </alternativeName>
</protein>
<keyword evidence="5 9" id="KW-0949">S-adenosyl-L-methionine</keyword>
<dbReference type="STRING" id="870908.SAMN04488044_1374"/>
<feature type="binding site" evidence="9">
    <location>
        <position position="393"/>
    </location>
    <ligand>
        <name>substrate</name>
    </ligand>
</feature>
<dbReference type="CDD" id="cd00610">
    <property type="entry name" value="OAT_like"/>
    <property type="match status" value="1"/>
</dbReference>
<organism evidence="10 11">
    <name type="scientific">Cognatishimia maritima</name>
    <dbReference type="NCBI Taxonomy" id="870908"/>
    <lineage>
        <taxon>Bacteria</taxon>
        <taxon>Pseudomonadati</taxon>
        <taxon>Pseudomonadota</taxon>
        <taxon>Alphaproteobacteria</taxon>
        <taxon>Rhodobacterales</taxon>
        <taxon>Paracoccaceae</taxon>
        <taxon>Cognatishimia</taxon>
    </lineage>
</organism>
<dbReference type="PANTHER" id="PTHR42684">
    <property type="entry name" value="ADENOSYLMETHIONINE-8-AMINO-7-OXONONANOATE AMINOTRANSFERASE"/>
    <property type="match status" value="1"/>
</dbReference>
<dbReference type="InterPro" id="IPR015424">
    <property type="entry name" value="PyrdxlP-dep_Trfase"/>
</dbReference>
<dbReference type="InterPro" id="IPR049704">
    <property type="entry name" value="Aminotrans_3_PPA_site"/>
</dbReference>
<keyword evidence="11" id="KW-1185">Reference proteome</keyword>
<keyword evidence="7 9" id="KW-0663">Pyridoxal phosphate</keyword>
<feature type="binding site" evidence="9">
    <location>
        <position position="276"/>
    </location>
    <ligand>
        <name>substrate</name>
    </ligand>
</feature>
<dbReference type="NCBIfam" id="TIGR00508">
    <property type="entry name" value="bioA"/>
    <property type="match status" value="1"/>
</dbReference>
<evidence type="ECO:0000313" key="10">
    <source>
        <dbReference type="EMBL" id="SHG82409.1"/>
    </source>
</evidence>
<feature type="binding site" evidence="9">
    <location>
        <position position="247"/>
    </location>
    <ligand>
        <name>pyridoxal 5'-phosphate</name>
        <dbReference type="ChEBI" id="CHEBI:597326"/>
    </ligand>
</feature>
<dbReference type="UniPathway" id="UPA00078">
    <property type="reaction ID" value="UER00160"/>
</dbReference>
<feature type="modified residue" description="N6-(pyridoxal phosphate)lysine" evidence="9">
    <location>
        <position position="276"/>
    </location>
</feature>
<dbReference type="GO" id="GO:0009102">
    <property type="term" value="P:biotin biosynthetic process"/>
    <property type="evidence" value="ECO:0007669"/>
    <property type="project" value="UniProtKB-UniRule"/>
</dbReference>
<dbReference type="PIRSF" id="PIRSF000521">
    <property type="entry name" value="Transaminase_4ab_Lys_Orn"/>
    <property type="match status" value="1"/>
</dbReference>
<keyword evidence="4 9" id="KW-0808">Transferase</keyword>
<comment type="pathway">
    <text evidence="2 9">Cofactor biosynthesis; biotin biosynthesis; 7,8-diaminononanoate from 8-amino-7-oxononanoate (SAM route): step 1/1.</text>
</comment>
<comment type="cofactor">
    <cofactor evidence="1 9">
        <name>pyridoxal 5'-phosphate</name>
        <dbReference type="ChEBI" id="CHEBI:597326"/>
    </cofactor>
</comment>
<dbReference type="InterPro" id="IPR015422">
    <property type="entry name" value="PyrdxlP-dep_Trfase_small"/>
</dbReference>
<evidence type="ECO:0000256" key="3">
    <source>
        <dbReference type="ARBA" id="ARBA00022576"/>
    </source>
</evidence>
<dbReference type="Gene3D" id="3.40.640.10">
    <property type="entry name" value="Type I PLP-dependent aspartate aminotransferase-like (Major domain)"/>
    <property type="match status" value="1"/>
</dbReference>
<dbReference type="GO" id="GO:0005737">
    <property type="term" value="C:cytoplasm"/>
    <property type="evidence" value="ECO:0007669"/>
    <property type="project" value="UniProtKB-SubCell"/>
</dbReference>
<dbReference type="FunFam" id="3.40.640.10:FF:000041">
    <property type="entry name" value="Adenosylmethionine-8-amino-7-oxononanoate aminotransferase"/>
    <property type="match status" value="1"/>
</dbReference>
<dbReference type="EMBL" id="FQWM01000002">
    <property type="protein sequence ID" value="SHG82409.1"/>
    <property type="molecule type" value="Genomic_DNA"/>
</dbReference>
<dbReference type="GO" id="GO:0030170">
    <property type="term" value="F:pyridoxal phosphate binding"/>
    <property type="evidence" value="ECO:0007669"/>
    <property type="project" value="UniProtKB-UniRule"/>
</dbReference>
<dbReference type="GO" id="GO:0004015">
    <property type="term" value="F:adenosylmethionine-8-amino-7-oxononanoate transaminase activity"/>
    <property type="evidence" value="ECO:0007669"/>
    <property type="project" value="UniProtKB-UniRule"/>
</dbReference>
<keyword evidence="6 9" id="KW-0093">Biotin biosynthesis</keyword>
<dbReference type="Proteomes" id="UP000184211">
    <property type="component" value="Unassembled WGS sequence"/>
</dbReference>
<keyword evidence="9" id="KW-0963">Cytoplasm</keyword>
<dbReference type="InterPro" id="IPR015421">
    <property type="entry name" value="PyrdxlP-dep_Trfase_major"/>
</dbReference>
<evidence type="ECO:0000256" key="8">
    <source>
        <dbReference type="ARBA" id="ARBA00048449"/>
    </source>
</evidence>
<name>A0A1M5MZP2_9RHOB</name>
<dbReference type="PROSITE" id="PS00600">
    <property type="entry name" value="AA_TRANSFER_CLASS_3"/>
    <property type="match status" value="1"/>
</dbReference>
<dbReference type="RefSeq" id="WP_072791954.1">
    <property type="nucleotide sequence ID" value="NZ_FQWM01000002.1"/>
</dbReference>
<dbReference type="NCBIfam" id="NF004624">
    <property type="entry name" value="PRK05964.1"/>
    <property type="match status" value="1"/>
</dbReference>
<feature type="binding site" evidence="9">
    <location>
        <position position="50"/>
    </location>
    <ligand>
        <name>substrate</name>
    </ligand>
</feature>
<dbReference type="InterPro" id="IPR005815">
    <property type="entry name" value="BioA"/>
</dbReference>
<evidence type="ECO:0000256" key="4">
    <source>
        <dbReference type="ARBA" id="ARBA00022679"/>
    </source>
</evidence>
<evidence type="ECO:0000313" key="11">
    <source>
        <dbReference type="Proteomes" id="UP000184211"/>
    </source>
</evidence>
<comment type="catalytic activity">
    <reaction evidence="8 9">
        <text>(8S)-8-amino-7-oxononanoate + S-adenosyl-L-methionine = S-adenosyl-4-methylsulfanyl-2-oxobutanoate + (7R,8S)-7,8-diammoniononanoate</text>
        <dbReference type="Rhea" id="RHEA:16861"/>
        <dbReference type="ChEBI" id="CHEBI:16490"/>
        <dbReference type="ChEBI" id="CHEBI:59789"/>
        <dbReference type="ChEBI" id="CHEBI:149468"/>
        <dbReference type="ChEBI" id="CHEBI:149469"/>
        <dbReference type="EC" id="2.6.1.62"/>
    </reaction>
</comment>
<evidence type="ECO:0000256" key="9">
    <source>
        <dbReference type="HAMAP-Rule" id="MF_00834"/>
    </source>
</evidence>
<gene>
    <name evidence="9" type="primary">bioA</name>
    <name evidence="10" type="ORF">SAMN04488044_1374</name>
</gene>
<reference evidence="11" key="1">
    <citation type="submission" date="2016-11" db="EMBL/GenBank/DDBJ databases">
        <authorList>
            <person name="Varghese N."/>
            <person name="Submissions S."/>
        </authorList>
    </citation>
    <scope>NUCLEOTIDE SEQUENCE [LARGE SCALE GENOMIC DNA]</scope>
    <source>
        <strain evidence="11">DSM 28223</strain>
    </source>
</reference>
<comment type="subunit">
    <text evidence="9">Homodimer.</text>
</comment>